<evidence type="ECO:0000313" key="1">
    <source>
        <dbReference type="EMBL" id="MPN56986.1"/>
    </source>
</evidence>
<gene>
    <name evidence="1" type="ORF">SDC9_204680</name>
</gene>
<dbReference type="EMBL" id="VSSQ01127970">
    <property type="protein sequence ID" value="MPN56986.1"/>
    <property type="molecule type" value="Genomic_DNA"/>
</dbReference>
<proteinExistence type="predicted"/>
<protein>
    <submittedName>
        <fullName evidence="1">Uncharacterized protein</fullName>
    </submittedName>
</protein>
<comment type="caution">
    <text evidence="1">The sequence shown here is derived from an EMBL/GenBank/DDBJ whole genome shotgun (WGS) entry which is preliminary data.</text>
</comment>
<reference evidence="1" key="1">
    <citation type="submission" date="2019-08" db="EMBL/GenBank/DDBJ databases">
        <authorList>
            <person name="Kucharzyk K."/>
            <person name="Murdoch R.W."/>
            <person name="Higgins S."/>
            <person name="Loffler F."/>
        </authorList>
    </citation>
    <scope>NUCLEOTIDE SEQUENCE</scope>
</reference>
<sequence>MFFHIFKYGSHGGSAHRVAVIGVSVHESAATVFDRLYDVISGYDAASRHIAGGHALSGGDYIRHDIPMVHTEILAGTATPSHNLVRYKKDVIPVTYFANHRPISVRRNNGSYR</sequence>
<name>A0A645J0L0_9ZZZZ</name>
<organism evidence="1">
    <name type="scientific">bioreactor metagenome</name>
    <dbReference type="NCBI Taxonomy" id="1076179"/>
    <lineage>
        <taxon>unclassified sequences</taxon>
        <taxon>metagenomes</taxon>
        <taxon>ecological metagenomes</taxon>
    </lineage>
</organism>
<accession>A0A645J0L0</accession>
<dbReference type="AlphaFoldDB" id="A0A645J0L0"/>